<evidence type="ECO:0000259" key="1">
    <source>
        <dbReference type="PROSITE" id="PS50404"/>
    </source>
</evidence>
<proteinExistence type="predicted"/>
<dbReference type="CDD" id="cd03043">
    <property type="entry name" value="GST_N_1"/>
    <property type="match status" value="1"/>
</dbReference>
<dbReference type="SFLD" id="SFLDS00019">
    <property type="entry name" value="Glutathione_Transferase_(cytos"/>
    <property type="match status" value="1"/>
</dbReference>
<dbReference type="InterPro" id="IPR036249">
    <property type="entry name" value="Thioredoxin-like_sf"/>
</dbReference>
<dbReference type="EMBL" id="MKGR01000025">
    <property type="protein sequence ID" value="OKP03536.1"/>
    <property type="molecule type" value="Genomic_DNA"/>
</dbReference>
<gene>
    <name evidence="2" type="ORF">Xentx_02928</name>
</gene>
<dbReference type="Pfam" id="PF13410">
    <property type="entry name" value="GST_C_2"/>
    <property type="match status" value="1"/>
</dbReference>
<evidence type="ECO:0000313" key="3">
    <source>
        <dbReference type="Proteomes" id="UP000186277"/>
    </source>
</evidence>
<dbReference type="AlphaFoldDB" id="A0A1Q5TTG7"/>
<comment type="caution">
    <text evidence="2">The sequence shown here is derived from an EMBL/GenBank/DDBJ whole genome shotgun (WGS) entry which is preliminary data.</text>
</comment>
<dbReference type="SUPFAM" id="SSF47616">
    <property type="entry name" value="GST C-terminal domain-like"/>
    <property type="match status" value="1"/>
</dbReference>
<dbReference type="GO" id="GO:0006749">
    <property type="term" value="P:glutathione metabolic process"/>
    <property type="evidence" value="ECO:0007669"/>
    <property type="project" value="TreeGrafter"/>
</dbReference>
<dbReference type="GO" id="GO:0016034">
    <property type="term" value="F:maleylacetoacetate isomerase activity"/>
    <property type="evidence" value="ECO:0007669"/>
    <property type="project" value="TreeGrafter"/>
</dbReference>
<dbReference type="GO" id="GO:0004364">
    <property type="term" value="F:glutathione transferase activity"/>
    <property type="evidence" value="ECO:0007669"/>
    <property type="project" value="TreeGrafter"/>
</dbReference>
<dbReference type="InterPro" id="IPR004045">
    <property type="entry name" value="Glutathione_S-Trfase_N"/>
</dbReference>
<sequence>MYTLWIANKNYSSWSLRPWILLKALDIPFNEKLSYFEDGKSSREKFQVFSPTGLVPCLIDGEITVWDSLAIVEYIAEDHAQVWPSDKTARAWARSAAAEMHSGFATLRQLCTMNCSARTELNEITSELQCDIERIDTLWAEGLTRFGGEWLAGDKFTAVDAFYAPVACRAQTYGLKLSAISQRWVNRMLEHPAMMEWVESALKEPKIAH</sequence>
<dbReference type="GO" id="GO:0006559">
    <property type="term" value="P:L-phenylalanine catabolic process"/>
    <property type="evidence" value="ECO:0007669"/>
    <property type="project" value="TreeGrafter"/>
</dbReference>
<dbReference type="Gene3D" id="1.20.1050.10">
    <property type="match status" value="1"/>
</dbReference>
<dbReference type="CDD" id="cd03194">
    <property type="entry name" value="GST_C_3"/>
    <property type="match status" value="1"/>
</dbReference>
<dbReference type="Proteomes" id="UP000186277">
    <property type="component" value="Unassembled WGS sequence"/>
</dbReference>
<protein>
    <submittedName>
        <fullName evidence="2">Stringent starvation protein A</fullName>
    </submittedName>
</protein>
<evidence type="ECO:0000313" key="2">
    <source>
        <dbReference type="EMBL" id="OKP03536.1"/>
    </source>
</evidence>
<dbReference type="PROSITE" id="PS50404">
    <property type="entry name" value="GST_NTER"/>
    <property type="match status" value="1"/>
</dbReference>
<dbReference type="Gene3D" id="3.40.30.10">
    <property type="entry name" value="Glutaredoxin"/>
    <property type="match status" value="1"/>
</dbReference>
<dbReference type="InterPro" id="IPR040079">
    <property type="entry name" value="Glutathione_S-Trfase"/>
</dbReference>
<reference evidence="2 3" key="1">
    <citation type="submission" date="2016-09" db="EMBL/GenBank/DDBJ databases">
        <title>Xenorhabdus thuongxuanensis sp. nov. and Xenorhabdus eapokensis sp. nov., isolated from Steinernema species.</title>
        <authorList>
            <person name="Kaempfer P."/>
            <person name="Tobias N.J."/>
            <person name="Phan Ke L."/>
            <person name="Bode H.B."/>
            <person name="Glaeser S.P."/>
        </authorList>
    </citation>
    <scope>NUCLEOTIDE SEQUENCE [LARGE SCALE GENOMIC DNA]</scope>
    <source>
        <strain evidence="2 3">30TX1</strain>
    </source>
</reference>
<dbReference type="Pfam" id="PF13409">
    <property type="entry name" value="GST_N_2"/>
    <property type="match status" value="1"/>
</dbReference>
<feature type="domain" description="GST N-terminal" evidence="1">
    <location>
        <begin position="2"/>
        <end position="83"/>
    </location>
</feature>
<accession>A0A1Q5TTG7</accession>
<dbReference type="OrthoDB" id="9799538at2"/>
<dbReference type="RefSeq" id="WP_074020996.1">
    <property type="nucleotide sequence ID" value="NZ_CAWMWP010000049.1"/>
</dbReference>
<dbReference type="PANTHER" id="PTHR42673:SF4">
    <property type="entry name" value="MALEYLACETOACETATE ISOMERASE"/>
    <property type="match status" value="1"/>
</dbReference>
<keyword evidence="3" id="KW-1185">Reference proteome</keyword>
<dbReference type="SUPFAM" id="SSF52833">
    <property type="entry name" value="Thioredoxin-like"/>
    <property type="match status" value="1"/>
</dbReference>
<dbReference type="InterPro" id="IPR036282">
    <property type="entry name" value="Glutathione-S-Trfase_C_sf"/>
</dbReference>
<name>A0A1Q5TTG7_9GAMM</name>
<dbReference type="SFLD" id="SFLDG00358">
    <property type="entry name" value="Main_(cytGST)"/>
    <property type="match status" value="1"/>
</dbReference>
<organism evidence="2 3">
    <name type="scientific">Xenorhabdus thuongxuanensis</name>
    <dbReference type="NCBI Taxonomy" id="1873484"/>
    <lineage>
        <taxon>Bacteria</taxon>
        <taxon>Pseudomonadati</taxon>
        <taxon>Pseudomonadota</taxon>
        <taxon>Gammaproteobacteria</taxon>
        <taxon>Enterobacterales</taxon>
        <taxon>Morganellaceae</taxon>
        <taxon>Xenorhabdus</taxon>
    </lineage>
</organism>
<dbReference type="PANTHER" id="PTHR42673">
    <property type="entry name" value="MALEYLACETOACETATE ISOMERASE"/>
    <property type="match status" value="1"/>
</dbReference>